<comment type="caution">
    <text evidence="1">The sequence shown here is derived from an EMBL/GenBank/DDBJ whole genome shotgun (WGS) entry which is preliminary data.</text>
</comment>
<evidence type="ECO:0008006" key="3">
    <source>
        <dbReference type="Google" id="ProtNLM"/>
    </source>
</evidence>
<dbReference type="RefSeq" id="WP_409548472.1">
    <property type="nucleotide sequence ID" value="NZ_JBKBDE010000001.1"/>
</dbReference>
<evidence type="ECO:0000313" key="1">
    <source>
        <dbReference type="EMBL" id="MFN6549528.1"/>
    </source>
</evidence>
<protein>
    <recommendedName>
        <fullName evidence="3">Apea-like HEPN domain-containing protein</fullName>
    </recommendedName>
</protein>
<evidence type="ECO:0000313" key="2">
    <source>
        <dbReference type="Proteomes" id="UP001635817"/>
    </source>
</evidence>
<proteinExistence type="predicted"/>
<reference evidence="1 2" key="1">
    <citation type="submission" date="2024-12" db="EMBL/GenBank/DDBJ databases">
        <title>The coexistence of Mycolicibacterium septicum and Mycolicibacterium nivoides in clinical samples.</title>
        <authorList>
            <person name="Wang C."/>
            <person name="Feng Y."/>
            <person name="Zong Z."/>
        </authorList>
    </citation>
    <scope>NUCLEOTIDE SEQUENCE [LARGE SCALE GENOMIC DNA]</scope>
    <source>
        <strain evidence="1 2">120310</strain>
    </source>
</reference>
<dbReference type="Proteomes" id="UP001635817">
    <property type="component" value="Unassembled WGS sequence"/>
</dbReference>
<organism evidence="1 2">
    <name type="scientific">Mycolicibacterium septicum</name>
    <dbReference type="NCBI Taxonomy" id="98668"/>
    <lineage>
        <taxon>Bacteria</taxon>
        <taxon>Bacillati</taxon>
        <taxon>Actinomycetota</taxon>
        <taxon>Actinomycetes</taxon>
        <taxon>Mycobacteriales</taxon>
        <taxon>Mycobacteriaceae</taxon>
        <taxon>Mycolicibacterium</taxon>
    </lineage>
</organism>
<sequence length="652" mass="72232">MFEQHDRWLEELLEYTRRKESITCTSGHMPLTAILQEIADACADPQQHDRMQIYDWQSRASDLSDTLDWLGPELKALVDAQGQAIQQAITNDLLAPGPNGGARLDDTKRPVVDAANSALTTTIGGDDMLMAAWRDLVTACRDIDHTRYPHERVAFLRDNVVGLSEHRKQDRGHWDPISTAANVLVGYQGTVRTAQAMVGDPPDETQPYDPQAKSTLTETELADLAERCVAVSPKTGDFVVWFRLAPAFVRSMSCVSHGDVTFYDAQRLASALAADEERVRELFDVVPEELLTDEIRELQSSGQVNDHTGFEYEPQLVYARVEVRGIQRHNATVAARSYLDAVLAVVGVHDDMWKVLGGTLLFDGQPSYFPPVRWGLKEPLPDRAFYENDHFTTNLEEMTAAGHVIAADAVPLLQPVLRLQAALAAAPRSDPEAVILAAVRAIEHCNRWAAPLAGHKWYAFVAEYFFDEYTVTSFANRAVHDVFAAVVQYVPDRSPGARIPAELVSIREDITDASWGLRINRQKTLAHVAALKQIYAKHWLSRQLNETDDILSSGAALSGAFAIEQQRLKRRVDRLTRSRNAAVHGGPLSTAACDSIADFARVIAQKALYTAVRAIIAGQAVDVYAAAQRDEYRQRSQNLASGGDLKNLFTLT</sequence>
<gene>
    <name evidence="1" type="ORF">ACK4CP_03945</name>
</gene>
<accession>A0ABW9LNF2</accession>
<name>A0ABW9LNF2_9MYCO</name>
<keyword evidence="2" id="KW-1185">Reference proteome</keyword>
<dbReference type="EMBL" id="JBKBDE010000001">
    <property type="protein sequence ID" value="MFN6549528.1"/>
    <property type="molecule type" value="Genomic_DNA"/>
</dbReference>